<evidence type="ECO:0000256" key="5">
    <source>
        <dbReference type="ARBA" id="ARBA00022741"/>
    </source>
</evidence>
<evidence type="ECO:0000259" key="14">
    <source>
        <dbReference type="PROSITE" id="PS51178"/>
    </source>
</evidence>
<comment type="catalytic activity">
    <reaction evidence="9">
        <text>L-seryl-[protein] + ATP = O-phospho-L-seryl-[protein] + ADP + H(+)</text>
        <dbReference type="Rhea" id="RHEA:17989"/>
        <dbReference type="Rhea" id="RHEA-COMP:9863"/>
        <dbReference type="Rhea" id="RHEA-COMP:11604"/>
        <dbReference type="ChEBI" id="CHEBI:15378"/>
        <dbReference type="ChEBI" id="CHEBI:29999"/>
        <dbReference type="ChEBI" id="CHEBI:30616"/>
        <dbReference type="ChEBI" id="CHEBI:83421"/>
        <dbReference type="ChEBI" id="CHEBI:456216"/>
        <dbReference type="EC" id="2.7.11.1"/>
    </reaction>
</comment>
<dbReference type="Pfam" id="PF00069">
    <property type="entry name" value="Pkinase"/>
    <property type="match status" value="1"/>
</dbReference>
<evidence type="ECO:0000256" key="9">
    <source>
        <dbReference type="ARBA" id="ARBA00048679"/>
    </source>
</evidence>
<keyword evidence="4" id="KW-0677">Repeat</keyword>
<keyword evidence="7 10" id="KW-0067">ATP-binding</keyword>
<evidence type="ECO:0000256" key="12">
    <source>
        <dbReference type="SAM" id="Phobius"/>
    </source>
</evidence>
<dbReference type="Pfam" id="PF03793">
    <property type="entry name" value="PASTA"/>
    <property type="match status" value="4"/>
</dbReference>
<dbReference type="PANTHER" id="PTHR43289:SF6">
    <property type="entry name" value="SERINE_THREONINE-PROTEIN KINASE NEKL-3"/>
    <property type="match status" value="1"/>
</dbReference>
<keyword evidence="5 10" id="KW-0547">Nucleotide-binding</keyword>
<feature type="domain" description="PASTA" evidence="14">
    <location>
        <begin position="450"/>
        <end position="519"/>
    </location>
</feature>
<evidence type="ECO:0000256" key="7">
    <source>
        <dbReference type="ARBA" id="ARBA00022840"/>
    </source>
</evidence>
<keyword evidence="3 15" id="KW-0808">Transferase</keyword>
<dbReference type="Gene3D" id="3.30.200.20">
    <property type="entry name" value="Phosphorylase Kinase, domain 1"/>
    <property type="match status" value="1"/>
</dbReference>
<dbReference type="EC" id="2.7.11.1" evidence="1"/>
<keyword evidence="12" id="KW-0472">Membrane</keyword>
<keyword evidence="12" id="KW-0812">Transmembrane</keyword>
<name>A0ABR6BQM3_9PSEU</name>
<feature type="transmembrane region" description="Helical" evidence="12">
    <location>
        <begin position="341"/>
        <end position="361"/>
    </location>
</feature>
<organism evidence="15 16">
    <name type="scientific">Kutzneria viridogrisea</name>
    <dbReference type="NCBI Taxonomy" id="47990"/>
    <lineage>
        <taxon>Bacteria</taxon>
        <taxon>Bacillati</taxon>
        <taxon>Actinomycetota</taxon>
        <taxon>Actinomycetes</taxon>
        <taxon>Pseudonocardiales</taxon>
        <taxon>Pseudonocardiaceae</taxon>
        <taxon>Kutzneria</taxon>
    </lineage>
</organism>
<dbReference type="EMBL" id="JACJID010000005">
    <property type="protein sequence ID" value="MBA8929217.1"/>
    <property type="molecule type" value="Genomic_DNA"/>
</dbReference>
<keyword evidence="16" id="KW-1185">Reference proteome</keyword>
<proteinExistence type="predicted"/>
<dbReference type="InterPro" id="IPR011009">
    <property type="entry name" value="Kinase-like_dom_sf"/>
</dbReference>
<feature type="region of interest" description="Disordered" evidence="11">
    <location>
        <begin position="304"/>
        <end position="329"/>
    </location>
</feature>
<keyword evidence="12" id="KW-1133">Transmembrane helix</keyword>
<evidence type="ECO:0000256" key="6">
    <source>
        <dbReference type="ARBA" id="ARBA00022777"/>
    </source>
</evidence>
<evidence type="ECO:0000256" key="10">
    <source>
        <dbReference type="PROSITE-ProRule" id="PRU10141"/>
    </source>
</evidence>
<dbReference type="Gene3D" id="3.30.10.20">
    <property type="match status" value="4"/>
</dbReference>
<dbReference type="PROSITE" id="PS51178">
    <property type="entry name" value="PASTA"/>
    <property type="match status" value="4"/>
</dbReference>
<dbReference type="GO" id="GO:0004674">
    <property type="term" value="F:protein serine/threonine kinase activity"/>
    <property type="evidence" value="ECO:0007669"/>
    <property type="project" value="UniProtKB-EC"/>
</dbReference>
<comment type="caution">
    <text evidence="15">The sequence shown here is derived from an EMBL/GenBank/DDBJ whole genome shotgun (WGS) entry which is preliminary data.</text>
</comment>
<dbReference type="InterPro" id="IPR008271">
    <property type="entry name" value="Ser/Thr_kinase_AS"/>
</dbReference>
<dbReference type="InterPro" id="IPR000719">
    <property type="entry name" value="Prot_kinase_dom"/>
</dbReference>
<feature type="domain" description="PASTA" evidence="14">
    <location>
        <begin position="520"/>
        <end position="585"/>
    </location>
</feature>
<dbReference type="CDD" id="cd06577">
    <property type="entry name" value="PASTA_pknB"/>
    <property type="match status" value="4"/>
</dbReference>
<evidence type="ECO:0000259" key="13">
    <source>
        <dbReference type="PROSITE" id="PS50011"/>
    </source>
</evidence>
<evidence type="ECO:0000256" key="8">
    <source>
        <dbReference type="ARBA" id="ARBA00047899"/>
    </source>
</evidence>
<dbReference type="InterPro" id="IPR005543">
    <property type="entry name" value="PASTA_dom"/>
</dbReference>
<dbReference type="Proteomes" id="UP000517916">
    <property type="component" value="Unassembled WGS sequence"/>
</dbReference>
<sequence>MSTPRLLSNRYELGDTLGYGGMSEVHKGRDVRLGRDVAVKVLRADLARDPQFQERFRREAQNAAALNHPAIVAVYDTGETRTEYGPLPYIVMEYVDGRTLRDIVKTQGPLSGKRAMEVMADVCAALDFSHRHGIIHRDVKPANVMITKTGAVKVMDFGIARAVHDGQAAVTQTAAVIGTAQYLSPEQARGEAVDARSDVYAAGCVLFELMTGQPPFTGDSPVAVAYQHVREEPPAPSSVNPQVTPALDSIVLKAMAKGPANRYQSAAEMRADLVRVLSGQRPSAPAVMTAEDRTSIMGNGSARTQVVGRHRPAPAEEESSYDPYDAEAEEAEERRRRRKKALTIGGVVVACIAVLALAAWLTTQLLGGGGGSTANSLPDVTKMKQTVATSTLHDAGWTNVVSETVACSTPVNGGQAACGTDDIGKVIKQDPAAGSATDKGAKITLTIGAAPQAKPVPDVSGKSQADATKILNEAGFNVNPNTGTEATDNPALVGNVSSTNPAAGTSATPSTQITLLLGKAPESQTVPDVRNQTYEAASANLTQAGFKVSKQTISSTQPAGIVVKQNPDGGSKQKPNTTITLFVSQGDQFTMINIAGKTKSEAQQALQALGWKGNFSTTEVNTTDPTQVGKISDFDPSVGSSVSQNSSINIRVYKFGLGTTTSSSNN</sequence>
<feature type="domain" description="Protein kinase" evidence="13">
    <location>
        <begin position="11"/>
        <end position="274"/>
    </location>
</feature>
<comment type="catalytic activity">
    <reaction evidence="8">
        <text>L-threonyl-[protein] + ATP = O-phospho-L-threonyl-[protein] + ADP + H(+)</text>
        <dbReference type="Rhea" id="RHEA:46608"/>
        <dbReference type="Rhea" id="RHEA-COMP:11060"/>
        <dbReference type="Rhea" id="RHEA-COMP:11605"/>
        <dbReference type="ChEBI" id="CHEBI:15378"/>
        <dbReference type="ChEBI" id="CHEBI:30013"/>
        <dbReference type="ChEBI" id="CHEBI:30616"/>
        <dbReference type="ChEBI" id="CHEBI:61977"/>
        <dbReference type="ChEBI" id="CHEBI:456216"/>
        <dbReference type="EC" id="2.7.11.1"/>
    </reaction>
</comment>
<dbReference type="PROSITE" id="PS00108">
    <property type="entry name" value="PROTEIN_KINASE_ST"/>
    <property type="match status" value="1"/>
</dbReference>
<dbReference type="CDD" id="cd14014">
    <property type="entry name" value="STKc_PknB_like"/>
    <property type="match status" value="1"/>
</dbReference>
<evidence type="ECO:0000256" key="2">
    <source>
        <dbReference type="ARBA" id="ARBA00022527"/>
    </source>
</evidence>
<evidence type="ECO:0000313" key="15">
    <source>
        <dbReference type="EMBL" id="MBA8929217.1"/>
    </source>
</evidence>
<evidence type="ECO:0000256" key="3">
    <source>
        <dbReference type="ARBA" id="ARBA00022679"/>
    </source>
</evidence>
<keyword evidence="2" id="KW-0723">Serine/threonine-protein kinase</keyword>
<accession>A0ABR6BQM3</accession>
<feature type="compositionally biased region" description="Acidic residues" evidence="11">
    <location>
        <begin position="315"/>
        <end position="329"/>
    </location>
</feature>
<dbReference type="PROSITE" id="PS50011">
    <property type="entry name" value="PROTEIN_KINASE_DOM"/>
    <property type="match status" value="1"/>
</dbReference>
<gene>
    <name evidence="15" type="ORF">BC739_006435</name>
</gene>
<protein>
    <recommendedName>
        <fullName evidence="1">non-specific serine/threonine protein kinase</fullName>
        <ecNumber evidence="1">2.7.11.1</ecNumber>
    </recommendedName>
</protein>
<dbReference type="SMART" id="SM00740">
    <property type="entry name" value="PASTA"/>
    <property type="match status" value="4"/>
</dbReference>
<keyword evidence="6 15" id="KW-0418">Kinase</keyword>
<dbReference type="NCBIfam" id="NF033483">
    <property type="entry name" value="PknB_PASTA_kin"/>
    <property type="match status" value="1"/>
</dbReference>
<dbReference type="Gene3D" id="1.10.510.10">
    <property type="entry name" value="Transferase(Phosphotransferase) domain 1"/>
    <property type="match status" value="1"/>
</dbReference>
<dbReference type="RefSeq" id="WP_025353689.1">
    <property type="nucleotide sequence ID" value="NZ_BAAABQ010000022.1"/>
</dbReference>
<evidence type="ECO:0000256" key="1">
    <source>
        <dbReference type="ARBA" id="ARBA00012513"/>
    </source>
</evidence>
<dbReference type="SMART" id="SM00220">
    <property type="entry name" value="S_TKc"/>
    <property type="match status" value="1"/>
</dbReference>
<dbReference type="PANTHER" id="PTHR43289">
    <property type="entry name" value="MITOGEN-ACTIVATED PROTEIN KINASE KINASE KINASE 20-RELATED"/>
    <property type="match status" value="1"/>
</dbReference>
<evidence type="ECO:0000256" key="11">
    <source>
        <dbReference type="SAM" id="MobiDB-lite"/>
    </source>
</evidence>
<feature type="binding site" evidence="10">
    <location>
        <position position="40"/>
    </location>
    <ligand>
        <name>ATP</name>
        <dbReference type="ChEBI" id="CHEBI:30616"/>
    </ligand>
</feature>
<feature type="domain" description="PASTA" evidence="14">
    <location>
        <begin position="586"/>
        <end position="654"/>
    </location>
</feature>
<dbReference type="PROSITE" id="PS00107">
    <property type="entry name" value="PROTEIN_KINASE_ATP"/>
    <property type="match status" value="1"/>
</dbReference>
<feature type="domain" description="PASTA" evidence="14">
    <location>
        <begin position="371"/>
        <end position="449"/>
    </location>
</feature>
<dbReference type="InterPro" id="IPR017441">
    <property type="entry name" value="Protein_kinase_ATP_BS"/>
</dbReference>
<dbReference type="SUPFAM" id="SSF56112">
    <property type="entry name" value="Protein kinase-like (PK-like)"/>
    <property type="match status" value="1"/>
</dbReference>
<evidence type="ECO:0000313" key="16">
    <source>
        <dbReference type="Proteomes" id="UP000517916"/>
    </source>
</evidence>
<reference evidence="15 16" key="1">
    <citation type="submission" date="2020-08" db="EMBL/GenBank/DDBJ databases">
        <title>Genomic Encyclopedia of Archaeal and Bacterial Type Strains, Phase II (KMG-II): from individual species to whole genera.</title>
        <authorList>
            <person name="Goeker M."/>
        </authorList>
    </citation>
    <scope>NUCLEOTIDE SEQUENCE [LARGE SCALE GENOMIC DNA]</scope>
    <source>
        <strain evidence="15 16">DSM 43850</strain>
    </source>
</reference>
<evidence type="ECO:0000256" key="4">
    <source>
        <dbReference type="ARBA" id="ARBA00022737"/>
    </source>
</evidence>